<sequence length="478" mass="55298">MSLPRVNNMYNEQKQIYWYSGLYLQPQHFQSIDLHHSYMLAQHIARAQPWNFGCYECRIDHDALNESILKINKLKAILPSGYYLEYPGNCNISQKHLVDSNITNGHPIRFWIALRRFDPKFPNVSDNKEKTSNTRWISTDEEQLMKDVYHNSPETGITRISYNLQIISDEEKNHMLDSELLPITRLIHENNGLTVDPTFTPPFLSVFQSDGLRSIIDDIYHSLCACAHKLEACKHTELNAISFRKNGNIVRLLMLCIFNRVLPIMESWQREKLVHPWYYFNLLCQLIGELSSFDKTPSSLISDKKQHCIIKYDHYNLFACFSSIKDHISNLLIKLSLDDNIEIPLRRVTSGIFVGNITEDSTISNDVYIMLRSEVFRSNAKAFIHTPDIKISSSDDINTIIQHALPGVAMELMECAPGGLPERMDTVWLKINVADVLWSKMQRDKNISLYWVAAPEDLYIELIIVPSSPDDYLLDEKL</sequence>
<dbReference type="PANTHER" id="PTHR35566:SF1">
    <property type="entry name" value="TYPE VI SECRETION SYSTEM BASEPLATE COMPONENT TSSK1"/>
    <property type="match status" value="1"/>
</dbReference>
<name>A0A2H4TKY3_ECOLX</name>
<proteinExistence type="predicted"/>
<geneLocation type="plasmid" evidence="2">
    <name>pcv839-15-p2</name>
</geneLocation>
<evidence type="ECO:0008006" key="3">
    <source>
        <dbReference type="Google" id="ProtNLM"/>
    </source>
</evidence>
<dbReference type="Proteomes" id="UP000236551">
    <property type="component" value="Plasmid pCV839-15-p2"/>
</dbReference>
<gene>
    <name evidence="1" type="ORF">CV83915_2p0205</name>
</gene>
<evidence type="ECO:0000313" key="2">
    <source>
        <dbReference type="Proteomes" id="UP000236551"/>
    </source>
</evidence>
<dbReference type="EMBL" id="CP024976">
    <property type="protein sequence ID" value="ATZ30208.1"/>
    <property type="molecule type" value="Genomic_DNA"/>
</dbReference>
<dbReference type="RefSeq" id="WP_063079461.1">
    <property type="nucleotide sequence ID" value="NZ_JACYJZ010000078.1"/>
</dbReference>
<keyword evidence="1" id="KW-0614">Plasmid</keyword>
<dbReference type="AlphaFoldDB" id="A0A2H4TKY3"/>
<reference evidence="1 2" key="1">
    <citation type="submission" date="2017-11" db="EMBL/GenBank/DDBJ databases">
        <title>Escherichia coli CV839-15 Genome sequencing and assembly.</title>
        <authorList>
            <person name="Li Z."/>
            <person name="Song N."/>
            <person name="Li W."/>
            <person name="Philip H.R."/>
            <person name="Bu Z."/>
            <person name="Siguo L."/>
        </authorList>
    </citation>
    <scope>NUCLEOTIDE SEQUENCE [LARGE SCALE GENOMIC DNA]</scope>
    <source>
        <strain evidence="1 2">CV839-15</strain>
        <plasmid evidence="2">Plasmid pcv839-15-p2</plasmid>
    </source>
</reference>
<dbReference type="Pfam" id="PF05936">
    <property type="entry name" value="T6SS_VasE"/>
    <property type="match status" value="1"/>
</dbReference>
<organism evidence="1 2">
    <name type="scientific">Escherichia coli</name>
    <dbReference type="NCBI Taxonomy" id="562"/>
    <lineage>
        <taxon>Bacteria</taxon>
        <taxon>Pseudomonadati</taxon>
        <taxon>Pseudomonadota</taxon>
        <taxon>Gammaproteobacteria</taxon>
        <taxon>Enterobacterales</taxon>
        <taxon>Enterobacteriaceae</taxon>
        <taxon>Escherichia</taxon>
    </lineage>
</organism>
<dbReference type="InterPro" id="IPR010263">
    <property type="entry name" value="T6SS_TssK"/>
</dbReference>
<evidence type="ECO:0000313" key="1">
    <source>
        <dbReference type="EMBL" id="ATZ30208.1"/>
    </source>
</evidence>
<protein>
    <recommendedName>
        <fullName evidence="3">Type VI secretion system baseplate subunit TssK</fullName>
    </recommendedName>
</protein>
<dbReference type="PANTHER" id="PTHR35566">
    <property type="entry name" value="BLR3599 PROTEIN"/>
    <property type="match status" value="1"/>
</dbReference>
<dbReference type="NCBIfam" id="TIGR03353">
    <property type="entry name" value="VI_chp_4"/>
    <property type="match status" value="1"/>
</dbReference>
<accession>A0A2H4TKY3</accession>